<dbReference type="KEGG" id="mgot:MgSA37_00694"/>
<dbReference type="InterPro" id="IPR012944">
    <property type="entry name" value="SusD_RagB_dom"/>
</dbReference>
<evidence type="ECO:0000256" key="3">
    <source>
        <dbReference type="ARBA" id="ARBA00022729"/>
    </source>
</evidence>
<dbReference type="SUPFAM" id="SSF48452">
    <property type="entry name" value="TPR-like"/>
    <property type="match status" value="1"/>
</dbReference>
<name>A0A120MY52_9SPHI</name>
<evidence type="ECO:0000256" key="5">
    <source>
        <dbReference type="ARBA" id="ARBA00023237"/>
    </source>
</evidence>
<dbReference type="Proteomes" id="UP000218263">
    <property type="component" value="Chromosome"/>
</dbReference>
<evidence type="ECO:0000313" key="8">
    <source>
        <dbReference type="EMBL" id="BAU52532.1"/>
    </source>
</evidence>
<protein>
    <submittedName>
        <fullName evidence="8">SusD family protein</fullName>
    </submittedName>
</protein>
<dbReference type="Pfam" id="PF07980">
    <property type="entry name" value="SusD_RagB"/>
    <property type="match status" value="1"/>
</dbReference>
<accession>A0A120MY52</accession>
<dbReference type="Gene3D" id="1.25.40.390">
    <property type="match status" value="1"/>
</dbReference>
<feature type="domain" description="RagB/SusD" evidence="6">
    <location>
        <begin position="264"/>
        <end position="503"/>
    </location>
</feature>
<evidence type="ECO:0000313" key="9">
    <source>
        <dbReference type="Proteomes" id="UP000218263"/>
    </source>
</evidence>
<gene>
    <name evidence="8" type="ORF">MgSA37_00694</name>
</gene>
<feature type="domain" description="SusD-like N-terminal" evidence="7">
    <location>
        <begin position="81"/>
        <end position="225"/>
    </location>
</feature>
<dbReference type="EMBL" id="AP017313">
    <property type="protein sequence ID" value="BAU52532.1"/>
    <property type="molecule type" value="Genomic_DNA"/>
</dbReference>
<organism evidence="8 9">
    <name type="scientific">Mucilaginibacter gotjawali</name>
    <dbReference type="NCBI Taxonomy" id="1550579"/>
    <lineage>
        <taxon>Bacteria</taxon>
        <taxon>Pseudomonadati</taxon>
        <taxon>Bacteroidota</taxon>
        <taxon>Sphingobacteriia</taxon>
        <taxon>Sphingobacteriales</taxon>
        <taxon>Sphingobacteriaceae</taxon>
        <taxon>Mucilaginibacter</taxon>
    </lineage>
</organism>
<evidence type="ECO:0000259" key="7">
    <source>
        <dbReference type="Pfam" id="PF14322"/>
    </source>
</evidence>
<comment type="subcellular location">
    <subcellularLocation>
        <location evidence="1">Cell outer membrane</location>
    </subcellularLocation>
</comment>
<keyword evidence="4" id="KW-0472">Membrane</keyword>
<dbReference type="OrthoDB" id="618454at2"/>
<keyword evidence="3" id="KW-0732">Signal</keyword>
<sequence length="503" mass="55604">MKKNIKIAVFLGAIGLIASCKKFVDYKPQDAYLVTASSYLQSESDYRTMEISVYTPLQWLNQVVPIGDIASDNAVAGGESASDVLDLQQIDQFTTSPTNGSLLNIWQFAYEGVNRANYLTQYKTANPAGSQVNFAGKDAMYGEIYFLRAYYYFTLVKMFGGVPLFTDKRLDFSASGTLKRAAAADVYQQIEADLNSAIAVLPTVQSQAGRITKYAAQALLGKVYLYEKKYAPASAVLQSVIDAGTFSLVAKFDSIFVKSGENGPESVFEIQYTNTSPYYQWSNVLQGQGNYAVQQCGVRQLNGSNDMPYAAGWSTNLPSGNLYNAYQAGDQRRDGTLFDVAAYAAANPSYNITYEVAPYENTGYYDKKYLPRKGQTSGQVELNYLNNYRTIRYADVLLMAAEAYNQTNNDSKAQLYLNQVRRRAFQVSDASFDVTASGPALYTAILNERRLELAMEGERFFDLVRTGQAATVLGSNFKAGKSELFPIPQSEVVVSHLQQNPGY</sequence>
<comment type="similarity">
    <text evidence="2">Belongs to the SusD family.</text>
</comment>
<evidence type="ECO:0000256" key="4">
    <source>
        <dbReference type="ARBA" id="ARBA00023136"/>
    </source>
</evidence>
<dbReference type="InterPro" id="IPR011990">
    <property type="entry name" value="TPR-like_helical_dom_sf"/>
</dbReference>
<keyword evidence="5" id="KW-0998">Cell outer membrane</keyword>
<dbReference type="AlphaFoldDB" id="A0A120MY52"/>
<dbReference type="PROSITE" id="PS51257">
    <property type="entry name" value="PROKAR_LIPOPROTEIN"/>
    <property type="match status" value="1"/>
</dbReference>
<proteinExistence type="inferred from homology"/>
<dbReference type="Pfam" id="PF14322">
    <property type="entry name" value="SusD-like_3"/>
    <property type="match status" value="1"/>
</dbReference>
<evidence type="ECO:0000256" key="1">
    <source>
        <dbReference type="ARBA" id="ARBA00004442"/>
    </source>
</evidence>
<dbReference type="InterPro" id="IPR033985">
    <property type="entry name" value="SusD-like_N"/>
</dbReference>
<dbReference type="CDD" id="cd08977">
    <property type="entry name" value="SusD"/>
    <property type="match status" value="1"/>
</dbReference>
<evidence type="ECO:0000259" key="6">
    <source>
        <dbReference type="Pfam" id="PF07980"/>
    </source>
</evidence>
<dbReference type="GO" id="GO:0009279">
    <property type="term" value="C:cell outer membrane"/>
    <property type="evidence" value="ECO:0007669"/>
    <property type="project" value="UniProtKB-SubCell"/>
</dbReference>
<reference evidence="8 9" key="1">
    <citation type="submission" date="2015-12" db="EMBL/GenBank/DDBJ databases">
        <title>Genome sequence of Mucilaginibacter gotjawali.</title>
        <authorList>
            <person name="Lee J.S."/>
            <person name="Lee K.C."/>
            <person name="Kim K.K."/>
            <person name="Lee B.W."/>
        </authorList>
    </citation>
    <scope>NUCLEOTIDE SEQUENCE [LARGE SCALE GENOMIC DNA]</scope>
    <source>
        <strain evidence="8 9">SA3-7</strain>
    </source>
</reference>
<keyword evidence="9" id="KW-1185">Reference proteome</keyword>
<dbReference type="RefSeq" id="WP_096357223.1">
    <property type="nucleotide sequence ID" value="NZ_AP017313.1"/>
</dbReference>
<evidence type="ECO:0000256" key="2">
    <source>
        <dbReference type="ARBA" id="ARBA00006275"/>
    </source>
</evidence>